<reference evidence="6" key="1">
    <citation type="submission" date="2023-01" db="EMBL/GenBank/DDBJ databases">
        <authorList>
            <person name="Piombo E."/>
        </authorList>
    </citation>
    <scope>NUCLEOTIDE SEQUENCE</scope>
</reference>
<dbReference type="Proteomes" id="UP001160390">
    <property type="component" value="Unassembled WGS sequence"/>
</dbReference>
<dbReference type="InterPro" id="IPR036188">
    <property type="entry name" value="FAD/NAD-bd_sf"/>
</dbReference>
<feature type="binding site" evidence="2">
    <location>
        <begin position="537"/>
        <end position="538"/>
    </location>
    <ligand>
        <name>FAD</name>
        <dbReference type="ChEBI" id="CHEBI:57692"/>
    </ligand>
</feature>
<dbReference type="EMBL" id="CABFNP030000522">
    <property type="protein sequence ID" value="CAI6038871.1"/>
    <property type="molecule type" value="Genomic_DNA"/>
</dbReference>
<dbReference type="Gene3D" id="3.30.560.10">
    <property type="entry name" value="Glucose Oxidase, domain 3"/>
    <property type="match status" value="1"/>
</dbReference>
<dbReference type="AlphaFoldDB" id="A0AA35LRI5"/>
<feature type="domain" description="Glucose-methanol-choline oxidoreductase N-terminal" evidence="4">
    <location>
        <begin position="83"/>
        <end position="106"/>
    </location>
</feature>
<evidence type="ECO:0000256" key="1">
    <source>
        <dbReference type="ARBA" id="ARBA00010790"/>
    </source>
</evidence>
<dbReference type="PROSITE" id="PS00624">
    <property type="entry name" value="GMC_OXRED_2"/>
    <property type="match status" value="1"/>
</dbReference>
<dbReference type="Pfam" id="PF05199">
    <property type="entry name" value="GMC_oxred_C"/>
    <property type="match status" value="1"/>
</dbReference>
<dbReference type="InterPro" id="IPR007867">
    <property type="entry name" value="GMC_OxRtase_C"/>
</dbReference>
<dbReference type="Gene3D" id="3.50.50.60">
    <property type="entry name" value="FAD/NAD(P)-binding domain"/>
    <property type="match status" value="1"/>
</dbReference>
<feature type="domain" description="Glucose-methanol-choline oxidoreductase N-terminal" evidence="5">
    <location>
        <begin position="280"/>
        <end position="294"/>
    </location>
</feature>
<evidence type="ECO:0000313" key="6">
    <source>
        <dbReference type="EMBL" id="CAI6038871.1"/>
    </source>
</evidence>
<dbReference type="GO" id="GO:0050660">
    <property type="term" value="F:flavin adenine dinucleotide binding"/>
    <property type="evidence" value="ECO:0007669"/>
    <property type="project" value="InterPro"/>
</dbReference>
<organism evidence="6 7">
    <name type="scientific">Clonostachys chloroleuca</name>
    <dbReference type="NCBI Taxonomy" id="1926264"/>
    <lineage>
        <taxon>Eukaryota</taxon>
        <taxon>Fungi</taxon>
        <taxon>Dikarya</taxon>
        <taxon>Ascomycota</taxon>
        <taxon>Pezizomycotina</taxon>
        <taxon>Sordariomycetes</taxon>
        <taxon>Hypocreomycetidae</taxon>
        <taxon>Hypocreales</taxon>
        <taxon>Bionectriaceae</taxon>
        <taxon>Clonostachys</taxon>
    </lineage>
</organism>
<comment type="similarity">
    <text evidence="1 3">Belongs to the GMC oxidoreductase family.</text>
</comment>
<dbReference type="PIRSF" id="PIRSF000137">
    <property type="entry name" value="Alcohol_oxidase"/>
    <property type="match status" value="1"/>
</dbReference>
<dbReference type="PANTHER" id="PTHR11552">
    <property type="entry name" value="GLUCOSE-METHANOL-CHOLINE GMC OXIDOREDUCTASE"/>
    <property type="match status" value="1"/>
</dbReference>
<gene>
    <name evidence="6" type="ORF">CCHLO57077_00017030</name>
</gene>
<feature type="binding site" evidence="2">
    <location>
        <position position="230"/>
    </location>
    <ligand>
        <name>FAD</name>
        <dbReference type="ChEBI" id="CHEBI:57692"/>
    </ligand>
</feature>
<evidence type="ECO:0000313" key="7">
    <source>
        <dbReference type="Proteomes" id="UP001160390"/>
    </source>
</evidence>
<evidence type="ECO:0000259" key="4">
    <source>
        <dbReference type="PROSITE" id="PS00623"/>
    </source>
</evidence>
<keyword evidence="3" id="KW-0285">Flavoprotein</keyword>
<name>A0AA35LRI5_9HYPO</name>
<evidence type="ECO:0000259" key="5">
    <source>
        <dbReference type="PROSITE" id="PS00624"/>
    </source>
</evidence>
<dbReference type="PANTHER" id="PTHR11552:SF210">
    <property type="entry name" value="GLUCOSE-METHANOL-CHOLINE OXIDOREDUCTASE N-TERMINAL DOMAIN-CONTAINING PROTEIN-RELATED"/>
    <property type="match status" value="1"/>
</dbReference>
<dbReference type="InterPro" id="IPR000172">
    <property type="entry name" value="GMC_OxRdtase_N"/>
</dbReference>
<proteinExistence type="inferred from homology"/>
<evidence type="ECO:0000256" key="2">
    <source>
        <dbReference type="PIRSR" id="PIRSR000137-2"/>
    </source>
</evidence>
<feature type="binding site" evidence="2">
    <location>
        <begin position="93"/>
        <end position="96"/>
    </location>
    <ligand>
        <name>FAD</name>
        <dbReference type="ChEBI" id="CHEBI:57692"/>
    </ligand>
</feature>
<accession>A0AA35LRI5</accession>
<sequence>MNPASFDFVIVGGGTAGLVVASRLSENPAHRVLILEAGLEHVDDPRVKIPAFYAGLFHSDSDWDFKSEPQPQLNGRTIDLHQGRALGGSSTINAQVFVPPGKHAVDAWEDSGNPGWNWQGLEAYYSKSHTFPEATKTTYGQSPLEQSSRGPIQVSLPGDPFHPIHEAWKGTFEAQGHYVSPDPWLREPTGAFSCLATVDGSTKERSYATSAYYRPIAHRNNLKVLTRVVVERIIFETEGSAIKATGVQYRGNDLSHGATGAKNDEIHTATAVKEVILAAGALQSPKLLELSGVGNARVLSSNGIQLVKELPGVGENLQDHIVCPIGVRAIDGLDTMDPLAREEADAFFSATEEYKTHKTGILASSGMTTYAYMPTTAELPRDTTEALKKLLHENQPTAGNVHESLAADLHGFLSKLLTDRTKPTGVFLSALGQAGRTPVPGTWLTLVAYLPHPLSSGSVHIRSKQPSEYPVIDPKYLSHPVDIEIFAHQMRYLGNFAASSPFSKLLEQPLQFLNPASDFTDLDSAKEYIRANAISMWHYAGSCAMLPEGKRGVVDTRLKVHGINNLRIVDSSVIPIITTGNLQSTVYAIAEKAADLIKADYGEV</sequence>
<dbReference type="InterPro" id="IPR012132">
    <property type="entry name" value="GMC_OxRdtase"/>
</dbReference>
<comment type="cofactor">
    <cofactor evidence="2">
        <name>FAD</name>
        <dbReference type="ChEBI" id="CHEBI:57692"/>
    </cofactor>
</comment>
<dbReference type="SUPFAM" id="SSF54373">
    <property type="entry name" value="FAD-linked reductases, C-terminal domain"/>
    <property type="match status" value="1"/>
</dbReference>
<dbReference type="SUPFAM" id="SSF51905">
    <property type="entry name" value="FAD/NAD(P)-binding domain"/>
    <property type="match status" value="1"/>
</dbReference>
<dbReference type="GO" id="GO:0016614">
    <property type="term" value="F:oxidoreductase activity, acting on CH-OH group of donors"/>
    <property type="evidence" value="ECO:0007669"/>
    <property type="project" value="InterPro"/>
</dbReference>
<comment type="caution">
    <text evidence="6">The sequence shown here is derived from an EMBL/GenBank/DDBJ whole genome shotgun (WGS) entry which is preliminary data.</text>
</comment>
<evidence type="ECO:0000256" key="3">
    <source>
        <dbReference type="RuleBase" id="RU003968"/>
    </source>
</evidence>
<keyword evidence="2 3" id="KW-0274">FAD</keyword>
<dbReference type="PROSITE" id="PS00623">
    <property type="entry name" value="GMC_OXRED_1"/>
    <property type="match status" value="1"/>
</dbReference>
<protein>
    <recommendedName>
        <fullName evidence="4 5">Glucose-methanol-choline oxidoreductase N-terminal domain-containing protein</fullName>
    </recommendedName>
</protein>
<dbReference type="Pfam" id="PF00732">
    <property type="entry name" value="GMC_oxred_N"/>
    <property type="match status" value="1"/>
</dbReference>
<keyword evidence="7" id="KW-1185">Reference proteome</keyword>